<dbReference type="InterPro" id="IPR018378">
    <property type="entry name" value="C-type_lectin_CS"/>
</dbReference>
<dbReference type="Pfam" id="PF00059">
    <property type="entry name" value="Lectin_C"/>
    <property type="match status" value="1"/>
</dbReference>
<evidence type="ECO:0000313" key="4">
    <source>
        <dbReference type="Proteomes" id="UP001152320"/>
    </source>
</evidence>
<reference evidence="3" key="1">
    <citation type="submission" date="2021-10" db="EMBL/GenBank/DDBJ databases">
        <title>Tropical sea cucumber genome reveals ecological adaptation and Cuvierian tubules defense mechanism.</title>
        <authorList>
            <person name="Chen T."/>
        </authorList>
    </citation>
    <scope>NUCLEOTIDE SEQUENCE</scope>
    <source>
        <strain evidence="3">Nanhai2018</strain>
        <tissue evidence="3">Muscle</tissue>
    </source>
</reference>
<dbReference type="InterPro" id="IPR016187">
    <property type="entry name" value="CTDL_fold"/>
</dbReference>
<dbReference type="OrthoDB" id="2142683at2759"/>
<feature type="domain" description="C-type lectin" evidence="2">
    <location>
        <begin position="21"/>
        <end position="135"/>
    </location>
</feature>
<evidence type="ECO:0000313" key="3">
    <source>
        <dbReference type="EMBL" id="KAJ8041338.1"/>
    </source>
</evidence>
<dbReference type="SUPFAM" id="SSF56436">
    <property type="entry name" value="C-type lectin-like"/>
    <property type="match status" value="1"/>
</dbReference>
<dbReference type="SMART" id="SM00034">
    <property type="entry name" value="CLECT"/>
    <property type="match status" value="1"/>
</dbReference>
<dbReference type="PROSITE" id="PS50041">
    <property type="entry name" value="C_TYPE_LECTIN_2"/>
    <property type="match status" value="1"/>
</dbReference>
<keyword evidence="1" id="KW-1015">Disulfide bond</keyword>
<dbReference type="PANTHER" id="PTHR22803">
    <property type="entry name" value="MANNOSE, PHOSPHOLIPASE, LECTIN RECEPTOR RELATED"/>
    <property type="match status" value="1"/>
</dbReference>
<dbReference type="Gene3D" id="3.10.100.10">
    <property type="entry name" value="Mannose-Binding Protein A, subunit A"/>
    <property type="match status" value="1"/>
</dbReference>
<evidence type="ECO:0000259" key="2">
    <source>
        <dbReference type="PROSITE" id="PS50041"/>
    </source>
</evidence>
<dbReference type="CDD" id="cd00037">
    <property type="entry name" value="CLECT"/>
    <property type="match status" value="1"/>
</dbReference>
<dbReference type="InterPro" id="IPR016186">
    <property type="entry name" value="C-type_lectin-like/link_sf"/>
</dbReference>
<dbReference type="Proteomes" id="UP001152320">
    <property type="component" value="Chromosome 5"/>
</dbReference>
<dbReference type="InterPro" id="IPR001304">
    <property type="entry name" value="C-type_lectin-like"/>
</dbReference>
<dbReference type="EMBL" id="JAIZAY010000005">
    <property type="protein sequence ID" value="KAJ8041338.1"/>
    <property type="molecule type" value="Genomic_DNA"/>
</dbReference>
<sequence>MITPSKHTDGQCKCLRPFVYFESNCYYFANVPRYFDEAEEICKEFSYHTTPGPYLLASVQTAEENTFIYERARQHWSTKDYWFGAKDDNLDGNFHWLDGSAMNFTSFALGEPTFNRHCLQQWATKGWDDVSCSEREKHFVCKKSAMISSCM</sequence>
<accession>A0A9Q1HDJ3</accession>
<gene>
    <name evidence="3" type="ORF">HOLleu_12132</name>
</gene>
<name>A0A9Q1HDJ3_HOLLE</name>
<evidence type="ECO:0000256" key="1">
    <source>
        <dbReference type="ARBA" id="ARBA00023157"/>
    </source>
</evidence>
<organism evidence="3 4">
    <name type="scientific">Holothuria leucospilota</name>
    <name type="common">Black long sea cucumber</name>
    <name type="synonym">Mertensiothuria leucospilota</name>
    <dbReference type="NCBI Taxonomy" id="206669"/>
    <lineage>
        <taxon>Eukaryota</taxon>
        <taxon>Metazoa</taxon>
        <taxon>Echinodermata</taxon>
        <taxon>Eleutherozoa</taxon>
        <taxon>Echinozoa</taxon>
        <taxon>Holothuroidea</taxon>
        <taxon>Aspidochirotacea</taxon>
        <taxon>Aspidochirotida</taxon>
        <taxon>Holothuriidae</taxon>
        <taxon>Holothuria</taxon>
    </lineage>
</organism>
<dbReference type="AlphaFoldDB" id="A0A9Q1HDJ3"/>
<dbReference type="PROSITE" id="PS00615">
    <property type="entry name" value="C_TYPE_LECTIN_1"/>
    <property type="match status" value="1"/>
</dbReference>
<keyword evidence="4" id="KW-1185">Reference proteome</keyword>
<protein>
    <submittedName>
        <fullName evidence="3">Alpha-N-acetylgalactosamine-specific lectin</fullName>
    </submittedName>
</protein>
<proteinExistence type="predicted"/>
<dbReference type="InterPro" id="IPR050111">
    <property type="entry name" value="C-type_lectin/snaclec_domain"/>
</dbReference>
<comment type="caution">
    <text evidence="3">The sequence shown here is derived from an EMBL/GenBank/DDBJ whole genome shotgun (WGS) entry which is preliminary data.</text>
</comment>